<evidence type="ECO:0000313" key="1">
    <source>
        <dbReference type="EMBL" id="ABG29806.1"/>
    </source>
</evidence>
<dbReference type="STRING" id="375451.RD1_0070"/>
<dbReference type="EMBL" id="CP000362">
    <property type="protein sequence ID" value="ABG29806.1"/>
    <property type="molecule type" value="Genomic_DNA"/>
</dbReference>
<dbReference type="KEGG" id="rde:RD1_0070"/>
<protein>
    <submittedName>
        <fullName evidence="1">Uncharacterized protein</fullName>
    </submittedName>
</protein>
<evidence type="ECO:0000313" key="2">
    <source>
        <dbReference type="Proteomes" id="UP000007029"/>
    </source>
</evidence>
<accession>Q16DY7</accession>
<dbReference type="AlphaFoldDB" id="Q16DY7"/>
<dbReference type="Proteomes" id="UP000007029">
    <property type="component" value="Chromosome"/>
</dbReference>
<gene>
    <name evidence="1" type="ordered locus">RD1_0070</name>
</gene>
<keyword evidence="2" id="KW-1185">Reference proteome</keyword>
<dbReference type="HOGENOM" id="CLU_3348090_0_0_5"/>
<name>Q16DY7_ROSDO</name>
<sequence>MTPQVALSPYIDPYALLEPATPAGLVTRFYQRCAPYF</sequence>
<reference evidence="1 2" key="1">
    <citation type="journal article" date="2007" name="J. Bacteriol.">
        <title>The complete genome sequence of Roseobacter denitrificans reveals a mixotrophic rather than photosynthetic metabolism.</title>
        <authorList>
            <person name="Swingley W.D."/>
            <person name="Sadekar S."/>
            <person name="Mastrian S.D."/>
            <person name="Matthies H.J."/>
            <person name="Hao J."/>
            <person name="Ramos H."/>
            <person name="Acharya C.R."/>
            <person name="Conrad A.L."/>
            <person name="Taylor H.L."/>
            <person name="Dejesa L.C."/>
            <person name="Shah M.K."/>
            <person name="O'huallachain M.E."/>
            <person name="Lince M.T."/>
            <person name="Blankenship R.E."/>
            <person name="Beatty J.T."/>
            <person name="Touchman J.W."/>
        </authorList>
    </citation>
    <scope>NUCLEOTIDE SEQUENCE [LARGE SCALE GENOMIC DNA]</scope>
    <source>
        <strain evidence="2">ATCC 33942 / OCh 114</strain>
    </source>
</reference>
<organism evidence="1 2">
    <name type="scientific">Roseobacter denitrificans (strain ATCC 33942 / OCh 114)</name>
    <name type="common">Erythrobacter sp. (strain OCh 114)</name>
    <name type="synonym">Roseobacter denitrificans</name>
    <dbReference type="NCBI Taxonomy" id="375451"/>
    <lineage>
        <taxon>Bacteria</taxon>
        <taxon>Pseudomonadati</taxon>
        <taxon>Pseudomonadota</taxon>
        <taxon>Alphaproteobacteria</taxon>
        <taxon>Rhodobacterales</taxon>
        <taxon>Roseobacteraceae</taxon>
        <taxon>Roseobacter</taxon>
    </lineage>
</organism>
<proteinExistence type="predicted"/>